<dbReference type="AlphaFoldDB" id="A0A081LBS4"/>
<keyword evidence="4 6" id="KW-1133">Transmembrane helix</keyword>
<dbReference type="InterPro" id="IPR047928">
    <property type="entry name" value="Perm_prefix_1"/>
</dbReference>
<dbReference type="GO" id="GO:0005886">
    <property type="term" value="C:plasma membrane"/>
    <property type="evidence" value="ECO:0007669"/>
    <property type="project" value="TreeGrafter"/>
</dbReference>
<feature type="transmembrane region" description="Helical" evidence="6">
    <location>
        <begin position="208"/>
        <end position="239"/>
    </location>
</feature>
<keyword evidence="8" id="KW-1185">Reference proteome</keyword>
<sequence length="417" mass="47364">MGLEKKFEKYIKDVCKRIKNKDVHSSIKLELSDHLYTLKEEAMNTGMTEEEAVDQALDQIGDAAILGTQLHETHKTQMDLKTILVVLATCSFGLLAMYFLQFHSSFTNLQDMNIFYKSLVFYLFGLVLMFGLFAFDYRRLLKYSWHLYIGTLGTLFLTMFFGIRVNGILFLRISDVSINLTEIVPFLVAISLAGIFHSWNWGNGFKSWLGVGIMALPILLISTIGSLPATIICIVMCITIMYVSGASLRQMIPLTAAGVLYLIVEIFSLFQADRYPYFYTVHEFSSNGLHITPYALSEVHTDWMFTYIIYSFGWFAGLTAFMLFVIFIYRIFHTAKRVQLAYGKMVMTGFAATFATKFILSIFTNFGFLPLPGVSMPFMSYGGSHILLEMMAVGLLLGIYRRRQMGDVFHQEAGNIS</sequence>
<keyword evidence="2 6" id="KW-0812">Transmembrane</keyword>
<organism evidence="7 8">
    <name type="scientific">Bacillus zhangzhouensis</name>
    <dbReference type="NCBI Taxonomy" id="1178540"/>
    <lineage>
        <taxon>Bacteria</taxon>
        <taxon>Bacillati</taxon>
        <taxon>Bacillota</taxon>
        <taxon>Bacilli</taxon>
        <taxon>Bacillales</taxon>
        <taxon>Bacillaceae</taxon>
        <taxon>Bacillus</taxon>
    </lineage>
</organism>
<feature type="transmembrane region" description="Helical" evidence="6">
    <location>
        <begin position="251"/>
        <end position="270"/>
    </location>
</feature>
<evidence type="ECO:0000313" key="8">
    <source>
        <dbReference type="Proteomes" id="UP000028091"/>
    </source>
</evidence>
<dbReference type="EMBL" id="JOTP01000008">
    <property type="protein sequence ID" value="KEP26700.1"/>
    <property type="molecule type" value="Genomic_DNA"/>
</dbReference>
<comment type="caution">
    <text evidence="7">The sequence shown here is derived from an EMBL/GenBank/DDBJ whole genome shotgun (WGS) entry which is preliminary data.</text>
</comment>
<evidence type="ECO:0000256" key="4">
    <source>
        <dbReference type="ARBA" id="ARBA00022989"/>
    </source>
</evidence>
<proteinExistence type="predicted"/>
<feature type="transmembrane region" description="Helical" evidence="6">
    <location>
        <begin position="341"/>
        <end position="366"/>
    </location>
</feature>
<dbReference type="Pfam" id="PF01098">
    <property type="entry name" value="FTSW_RODA_SPOVE"/>
    <property type="match status" value="2"/>
</dbReference>
<dbReference type="PANTHER" id="PTHR30474:SF1">
    <property type="entry name" value="PEPTIDOGLYCAN GLYCOSYLTRANSFERASE MRDB"/>
    <property type="match status" value="1"/>
</dbReference>
<dbReference type="RefSeq" id="WP_034321030.1">
    <property type="nucleotide sequence ID" value="NZ_JOTP01000008.1"/>
</dbReference>
<dbReference type="GO" id="GO:0051301">
    <property type="term" value="P:cell division"/>
    <property type="evidence" value="ECO:0007669"/>
    <property type="project" value="InterPro"/>
</dbReference>
<evidence type="ECO:0000256" key="3">
    <source>
        <dbReference type="ARBA" id="ARBA00022960"/>
    </source>
</evidence>
<name>A0A081LBS4_9BACI</name>
<dbReference type="Proteomes" id="UP000028091">
    <property type="component" value="Unassembled WGS sequence"/>
</dbReference>
<dbReference type="GO" id="GO:0015648">
    <property type="term" value="F:lipid-linked peptidoglycan transporter activity"/>
    <property type="evidence" value="ECO:0007669"/>
    <property type="project" value="TreeGrafter"/>
</dbReference>
<evidence type="ECO:0000256" key="6">
    <source>
        <dbReference type="SAM" id="Phobius"/>
    </source>
</evidence>
<dbReference type="NCBIfam" id="NF038403">
    <property type="entry name" value="perm_prefix_1"/>
    <property type="match status" value="1"/>
</dbReference>
<dbReference type="OrthoDB" id="2192428at2"/>
<evidence type="ECO:0000313" key="7">
    <source>
        <dbReference type="EMBL" id="KEP26700.1"/>
    </source>
</evidence>
<feature type="transmembrane region" description="Helical" evidence="6">
    <location>
        <begin position="307"/>
        <end position="329"/>
    </location>
</feature>
<evidence type="ECO:0000256" key="2">
    <source>
        <dbReference type="ARBA" id="ARBA00022692"/>
    </source>
</evidence>
<feature type="transmembrane region" description="Helical" evidence="6">
    <location>
        <begin position="114"/>
        <end position="135"/>
    </location>
</feature>
<comment type="subcellular location">
    <subcellularLocation>
        <location evidence="1">Membrane</location>
        <topology evidence="1">Multi-pass membrane protein</topology>
    </subcellularLocation>
</comment>
<feature type="transmembrane region" description="Helical" evidence="6">
    <location>
        <begin position="83"/>
        <end position="102"/>
    </location>
</feature>
<protein>
    <submittedName>
        <fullName evidence="7">Membrane protein</fullName>
    </submittedName>
</protein>
<accession>A0A081LBS4</accession>
<feature type="transmembrane region" description="Helical" evidence="6">
    <location>
        <begin position="147"/>
        <end position="171"/>
    </location>
</feature>
<dbReference type="GO" id="GO:0032153">
    <property type="term" value="C:cell division site"/>
    <property type="evidence" value="ECO:0007669"/>
    <property type="project" value="TreeGrafter"/>
</dbReference>
<dbReference type="InterPro" id="IPR001182">
    <property type="entry name" value="FtsW/RodA"/>
</dbReference>
<evidence type="ECO:0000256" key="5">
    <source>
        <dbReference type="ARBA" id="ARBA00023136"/>
    </source>
</evidence>
<keyword evidence="5 6" id="KW-0472">Membrane</keyword>
<dbReference type="eggNOG" id="COG0772">
    <property type="taxonomic scope" value="Bacteria"/>
</dbReference>
<feature type="transmembrane region" description="Helical" evidence="6">
    <location>
        <begin position="378"/>
        <end position="400"/>
    </location>
</feature>
<evidence type="ECO:0000256" key="1">
    <source>
        <dbReference type="ARBA" id="ARBA00004141"/>
    </source>
</evidence>
<reference evidence="7 8" key="1">
    <citation type="submission" date="2012-09" db="EMBL/GenBank/DDBJ databases">
        <title>Genome Sequence of Bacillus sp. DW5-4.</title>
        <authorList>
            <person name="Lai Q."/>
            <person name="Liu Y."/>
            <person name="Shao Z."/>
        </authorList>
    </citation>
    <scope>NUCLEOTIDE SEQUENCE [LARGE SCALE GENOMIC DNA]</scope>
    <source>
        <strain evidence="7 8">DW5-4</strain>
    </source>
</reference>
<dbReference type="GO" id="GO:0008360">
    <property type="term" value="P:regulation of cell shape"/>
    <property type="evidence" value="ECO:0007669"/>
    <property type="project" value="UniProtKB-KW"/>
</dbReference>
<keyword evidence="3" id="KW-0133">Cell shape</keyword>
<feature type="transmembrane region" description="Helical" evidence="6">
    <location>
        <begin position="183"/>
        <end position="202"/>
    </location>
</feature>
<gene>
    <name evidence="7" type="ORF">BA70_19155</name>
</gene>
<dbReference type="PANTHER" id="PTHR30474">
    <property type="entry name" value="CELL CYCLE PROTEIN"/>
    <property type="match status" value="1"/>
</dbReference>